<dbReference type="GO" id="GO:0004674">
    <property type="term" value="F:protein serine/threonine kinase activity"/>
    <property type="evidence" value="ECO:0007669"/>
    <property type="project" value="UniProtKB-KW"/>
</dbReference>
<accession>A0A378TFF2</accession>
<dbReference type="PROSITE" id="PS50011">
    <property type="entry name" value="PROTEIN_KINASE_DOM"/>
    <property type="match status" value="1"/>
</dbReference>
<dbReference type="SUPFAM" id="SSF56112">
    <property type="entry name" value="Protein kinase-like (PK-like)"/>
    <property type="match status" value="1"/>
</dbReference>
<evidence type="ECO:0000256" key="8">
    <source>
        <dbReference type="ARBA" id="ARBA00048679"/>
    </source>
</evidence>
<dbReference type="Proteomes" id="UP000254978">
    <property type="component" value="Unassembled WGS sequence"/>
</dbReference>
<keyword evidence="6" id="KW-0067">ATP-binding</keyword>
<proteinExistence type="predicted"/>
<feature type="transmembrane region" description="Helical" evidence="10">
    <location>
        <begin position="309"/>
        <end position="329"/>
    </location>
</feature>
<dbReference type="AlphaFoldDB" id="A0A378TFF2"/>
<sequence>MPLTGGEQFAGYRILKMIGSGGMGEIYLAQHPRLPRQDALKVLPAHMSGDSDFRDRFIREADLASSLFHPHIVGVHDRGEYRGQLWIAMDFIDGTDAGRLVHEFHPGGLPVGDVIEIATGIAEALDYAHARGLLHRDVKPGNILLGNPVAGKRRILLADFGIARSMAESTQLTRTNMALGTVHYASPEQLRNQPLDGRTDQYSLAATTFELLTGRAPFDDPSPAVVMSQHLTAPPPSLAAVRPDLAALDVPFAVALSKYPGDRYSRCEDFVHALRAHLQHGHRGTRALVTPPAVAPTPPRARTTKPPALLWPLVIAAAVAVAVLVALVIDANSGPEQTAAPVTIPPVAGSTASSSTTTTATTETSEFDAMRDVVTEYYGLLPEDTDDAWQMLSSGYQAQTGGMREYQRFWRSIDAVSVGAVSPRDATSVSAQLTYTLSNGRTSSETRWFEIEPADGTMLITDSGLG</sequence>
<dbReference type="EMBL" id="UGQT01000001">
    <property type="protein sequence ID" value="STZ59551.1"/>
    <property type="molecule type" value="Genomic_DNA"/>
</dbReference>
<dbReference type="PROSITE" id="PS00108">
    <property type="entry name" value="PROTEIN_KINASE_ST"/>
    <property type="match status" value="1"/>
</dbReference>
<evidence type="ECO:0000256" key="4">
    <source>
        <dbReference type="ARBA" id="ARBA00022741"/>
    </source>
</evidence>
<keyword evidence="10" id="KW-1133">Transmembrane helix</keyword>
<dbReference type="RefSeq" id="WP_178057580.1">
    <property type="nucleotide sequence ID" value="NZ_AP022600.1"/>
</dbReference>
<feature type="domain" description="Protein kinase" evidence="11">
    <location>
        <begin position="12"/>
        <end position="275"/>
    </location>
</feature>
<evidence type="ECO:0000256" key="9">
    <source>
        <dbReference type="SAM" id="MobiDB-lite"/>
    </source>
</evidence>
<evidence type="ECO:0000256" key="7">
    <source>
        <dbReference type="ARBA" id="ARBA00047899"/>
    </source>
</evidence>
<dbReference type="GO" id="GO:0106310">
    <property type="term" value="F:protein serine kinase activity"/>
    <property type="evidence" value="ECO:0007669"/>
    <property type="project" value="RHEA"/>
</dbReference>
<comment type="catalytic activity">
    <reaction evidence="7">
        <text>L-threonyl-[protein] + ATP = O-phospho-L-threonyl-[protein] + ADP + H(+)</text>
        <dbReference type="Rhea" id="RHEA:46608"/>
        <dbReference type="Rhea" id="RHEA-COMP:11060"/>
        <dbReference type="Rhea" id="RHEA-COMP:11605"/>
        <dbReference type="ChEBI" id="CHEBI:15378"/>
        <dbReference type="ChEBI" id="CHEBI:30013"/>
        <dbReference type="ChEBI" id="CHEBI:30616"/>
        <dbReference type="ChEBI" id="CHEBI:61977"/>
        <dbReference type="ChEBI" id="CHEBI:456216"/>
        <dbReference type="EC" id="2.7.11.1"/>
    </reaction>
</comment>
<keyword evidence="2 12" id="KW-0723">Serine/threonine-protein kinase</keyword>
<dbReference type="GO" id="GO:0005524">
    <property type="term" value="F:ATP binding"/>
    <property type="evidence" value="ECO:0007669"/>
    <property type="project" value="UniProtKB-KW"/>
</dbReference>
<dbReference type="GO" id="GO:0080090">
    <property type="term" value="P:regulation of primary metabolic process"/>
    <property type="evidence" value="ECO:0007669"/>
    <property type="project" value="UniProtKB-ARBA"/>
</dbReference>
<keyword evidence="10" id="KW-0472">Membrane</keyword>
<keyword evidence="13" id="KW-1185">Reference proteome</keyword>
<evidence type="ECO:0000313" key="13">
    <source>
        <dbReference type="Proteomes" id="UP000254978"/>
    </source>
</evidence>
<feature type="region of interest" description="Disordered" evidence="9">
    <location>
        <begin position="336"/>
        <end position="364"/>
    </location>
</feature>
<feature type="compositionally biased region" description="Low complexity" evidence="9">
    <location>
        <begin position="350"/>
        <end position="364"/>
    </location>
</feature>
<evidence type="ECO:0000256" key="3">
    <source>
        <dbReference type="ARBA" id="ARBA00022679"/>
    </source>
</evidence>
<dbReference type="Gene3D" id="1.10.510.10">
    <property type="entry name" value="Transferase(Phosphotransferase) domain 1"/>
    <property type="match status" value="1"/>
</dbReference>
<dbReference type="PANTHER" id="PTHR43289">
    <property type="entry name" value="MITOGEN-ACTIVATED PROTEIN KINASE KINASE KINASE 20-RELATED"/>
    <property type="match status" value="1"/>
</dbReference>
<evidence type="ECO:0000256" key="2">
    <source>
        <dbReference type="ARBA" id="ARBA00022527"/>
    </source>
</evidence>
<reference evidence="12 13" key="1">
    <citation type="submission" date="2018-06" db="EMBL/GenBank/DDBJ databases">
        <authorList>
            <consortium name="Pathogen Informatics"/>
            <person name="Doyle S."/>
        </authorList>
    </citation>
    <scope>NUCLEOTIDE SEQUENCE [LARGE SCALE GENOMIC DNA]</scope>
    <source>
        <strain evidence="12 13">NCTC10821</strain>
    </source>
</reference>
<evidence type="ECO:0000313" key="12">
    <source>
        <dbReference type="EMBL" id="STZ59551.1"/>
    </source>
</evidence>
<dbReference type="PANTHER" id="PTHR43289:SF6">
    <property type="entry name" value="SERINE_THREONINE-PROTEIN KINASE NEKL-3"/>
    <property type="match status" value="1"/>
</dbReference>
<organism evidence="12 13">
    <name type="scientific">Mycolicibacterium tokaiense</name>
    <dbReference type="NCBI Taxonomy" id="39695"/>
    <lineage>
        <taxon>Bacteria</taxon>
        <taxon>Bacillati</taxon>
        <taxon>Actinomycetota</taxon>
        <taxon>Actinomycetes</taxon>
        <taxon>Mycobacteriales</taxon>
        <taxon>Mycobacteriaceae</taxon>
        <taxon>Mycolicibacterium</taxon>
    </lineage>
</organism>
<dbReference type="CDD" id="cd14014">
    <property type="entry name" value="STKc_PknB_like"/>
    <property type="match status" value="1"/>
</dbReference>
<dbReference type="InterPro" id="IPR000719">
    <property type="entry name" value="Prot_kinase_dom"/>
</dbReference>
<dbReference type="EC" id="2.7.11.1" evidence="1"/>
<comment type="catalytic activity">
    <reaction evidence="8">
        <text>L-seryl-[protein] + ATP = O-phospho-L-seryl-[protein] + ADP + H(+)</text>
        <dbReference type="Rhea" id="RHEA:17989"/>
        <dbReference type="Rhea" id="RHEA-COMP:9863"/>
        <dbReference type="Rhea" id="RHEA-COMP:11604"/>
        <dbReference type="ChEBI" id="CHEBI:15378"/>
        <dbReference type="ChEBI" id="CHEBI:29999"/>
        <dbReference type="ChEBI" id="CHEBI:30616"/>
        <dbReference type="ChEBI" id="CHEBI:83421"/>
        <dbReference type="ChEBI" id="CHEBI:456216"/>
        <dbReference type="EC" id="2.7.11.1"/>
    </reaction>
</comment>
<dbReference type="InterPro" id="IPR008271">
    <property type="entry name" value="Ser/Thr_kinase_AS"/>
</dbReference>
<dbReference type="FunFam" id="3.30.200.20:FF:000035">
    <property type="entry name" value="Serine/threonine protein kinase Stk1"/>
    <property type="match status" value="1"/>
</dbReference>
<protein>
    <recommendedName>
        <fullName evidence="1">non-specific serine/threonine protein kinase</fullName>
        <ecNumber evidence="1">2.7.11.1</ecNumber>
    </recommendedName>
</protein>
<dbReference type="Pfam" id="PF00069">
    <property type="entry name" value="Pkinase"/>
    <property type="match status" value="1"/>
</dbReference>
<gene>
    <name evidence="12" type="primary">pknF_2</name>
    <name evidence="12" type="ORF">NCTC10821_03085</name>
</gene>
<keyword evidence="5 12" id="KW-0418">Kinase</keyword>
<name>A0A378TFF2_9MYCO</name>
<dbReference type="SMART" id="SM00220">
    <property type="entry name" value="S_TKc"/>
    <property type="match status" value="1"/>
</dbReference>
<dbReference type="InterPro" id="IPR011009">
    <property type="entry name" value="Kinase-like_dom_sf"/>
</dbReference>
<keyword evidence="3 12" id="KW-0808">Transferase</keyword>
<evidence type="ECO:0000256" key="10">
    <source>
        <dbReference type="SAM" id="Phobius"/>
    </source>
</evidence>
<keyword evidence="10" id="KW-0812">Transmembrane</keyword>
<keyword evidence="4" id="KW-0547">Nucleotide-binding</keyword>
<evidence type="ECO:0000256" key="1">
    <source>
        <dbReference type="ARBA" id="ARBA00012513"/>
    </source>
</evidence>
<evidence type="ECO:0000259" key="11">
    <source>
        <dbReference type="PROSITE" id="PS50011"/>
    </source>
</evidence>
<dbReference type="Gene3D" id="3.30.200.20">
    <property type="entry name" value="Phosphorylase Kinase, domain 1"/>
    <property type="match status" value="1"/>
</dbReference>
<evidence type="ECO:0000256" key="6">
    <source>
        <dbReference type="ARBA" id="ARBA00022840"/>
    </source>
</evidence>
<evidence type="ECO:0000256" key="5">
    <source>
        <dbReference type="ARBA" id="ARBA00022777"/>
    </source>
</evidence>